<feature type="region of interest" description="Disordered" evidence="1">
    <location>
        <begin position="251"/>
        <end position="272"/>
    </location>
</feature>
<name>A0AA40CW05_9PEZI</name>
<sequence>MGSMARPFARCSSRRARVNDSHQLANFQLDADLRLLRHLANFVGAEGIFPARASNVVTRCAMPTKVKKVVELVRFSFSSSQTISLVPSNVSLHVSRSEDDQYQNATGLRFPCLDYSLFMYMADSIICSVPWRWQQHIKPLRGLNSTFQCRRICGRLDIKAEQASGMRPSAWPVALEHSLGDSVCGRPALSEANQAEGLHVWTVDCPVYLRGKKTVCCERAAGASHRIEGLPIASVHVRVVPVEGELATEGDASNPFLRRRGSSNKPAPRSYA</sequence>
<gene>
    <name evidence="2" type="ORF">B0T16DRAFT_403446</name>
</gene>
<keyword evidence="3" id="KW-1185">Reference proteome</keyword>
<evidence type="ECO:0000256" key="1">
    <source>
        <dbReference type="SAM" id="MobiDB-lite"/>
    </source>
</evidence>
<dbReference type="EMBL" id="JAULSV010000002">
    <property type="protein sequence ID" value="KAK0651248.1"/>
    <property type="molecule type" value="Genomic_DNA"/>
</dbReference>
<protein>
    <submittedName>
        <fullName evidence="2">Uncharacterized protein</fullName>
    </submittedName>
</protein>
<proteinExistence type="predicted"/>
<evidence type="ECO:0000313" key="2">
    <source>
        <dbReference type="EMBL" id="KAK0651248.1"/>
    </source>
</evidence>
<dbReference type="Proteomes" id="UP001174936">
    <property type="component" value="Unassembled WGS sequence"/>
</dbReference>
<organism evidence="2 3">
    <name type="scientific">Cercophora newfieldiana</name>
    <dbReference type="NCBI Taxonomy" id="92897"/>
    <lineage>
        <taxon>Eukaryota</taxon>
        <taxon>Fungi</taxon>
        <taxon>Dikarya</taxon>
        <taxon>Ascomycota</taxon>
        <taxon>Pezizomycotina</taxon>
        <taxon>Sordariomycetes</taxon>
        <taxon>Sordariomycetidae</taxon>
        <taxon>Sordariales</taxon>
        <taxon>Lasiosphaeriaceae</taxon>
        <taxon>Cercophora</taxon>
    </lineage>
</organism>
<dbReference type="AlphaFoldDB" id="A0AA40CW05"/>
<accession>A0AA40CW05</accession>
<evidence type="ECO:0000313" key="3">
    <source>
        <dbReference type="Proteomes" id="UP001174936"/>
    </source>
</evidence>
<comment type="caution">
    <text evidence="2">The sequence shown here is derived from an EMBL/GenBank/DDBJ whole genome shotgun (WGS) entry which is preliminary data.</text>
</comment>
<reference evidence="2" key="1">
    <citation type="submission" date="2023-06" db="EMBL/GenBank/DDBJ databases">
        <title>Genome-scale phylogeny and comparative genomics of the fungal order Sordariales.</title>
        <authorList>
            <consortium name="Lawrence Berkeley National Laboratory"/>
            <person name="Hensen N."/>
            <person name="Bonometti L."/>
            <person name="Westerberg I."/>
            <person name="Brannstrom I.O."/>
            <person name="Guillou S."/>
            <person name="Cros-Aarteil S."/>
            <person name="Calhoun S."/>
            <person name="Haridas S."/>
            <person name="Kuo A."/>
            <person name="Mondo S."/>
            <person name="Pangilinan J."/>
            <person name="Riley R."/>
            <person name="Labutti K."/>
            <person name="Andreopoulos B."/>
            <person name="Lipzen A."/>
            <person name="Chen C."/>
            <person name="Yanf M."/>
            <person name="Daum C."/>
            <person name="Ng V."/>
            <person name="Clum A."/>
            <person name="Steindorff A."/>
            <person name="Ohm R."/>
            <person name="Martin F."/>
            <person name="Silar P."/>
            <person name="Natvig D."/>
            <person name="Lalanne C."/>
            <person name="Gautier V."/>
            <person name="Ament-Velasquez S.L."/>
            <person name="Kruys A."/>
            <person name="Hutchinson M.I."/>
            <person name="Powell A.J."/>
            <person name="Barry K."/>
            <person name="Miller A.N."/>
            <person name="Grigoriev I.V."/>
            <person name="Debuchy R."/>
            <person name="Gladieux P."/>
            <person name="Thoren M.H."/>
            <person name="Johannesson H."/>
        </authorList>
    </citation>
    <scope>NUCLEOTIDE SEQUENCE</scope>
    <source>
        <strain evidence="2">SMH2532-1</strain>
    </source>
</reference>